<evidence type="ECO:0000256" key="4">
    <source>
        <dbReference type="ARBA" id="ARBA00022649"/>
    </source>
</evidence>
<gene>
    <name evidence="9" type="ORF">I7V27_20700</name>
</gene>
<dbReference type="GO" id="GO:0006276">
    <property type="term" value="P:plasmid maintenance"/>
    <property type="evidence" value="ECO:0007669"/>
    <property type="project" value="InterPro"/>
</dbReference>
<dbReference type="RefSeq" id="WP_202666432.1">
    <property type="nucleotide sequence ID" value="NZ_JAENMR010000017.1"/>
</dbReference>
<evidence type="ECO:0000313" key="10">
    <source>
        <dbReference type="Proteomes" id="UP000653275"/>
    </source>
</evidence>
<keyword evidence="4" id="KW-1277">Toxin-antitoxin system</keyword>
<dbReference type="InterPro" id="IPR002712">
    <property type="entry name" value="CcdB"/>
</dbReference>
<keyword evidence="6" id="KW-0804">Transcription</keyword>
<reference evidence="9" key="1">
    <citation type="submission" date="2020-12" db="EMBL/GenBank/DDBJ databases">
        <title>Draft genome sequence of Enterobacter spp., Lelliottia spp. and Serratia spp. isolated from drinking water reservoirs and lakes.</title>
        <authorList>
            <person name="Reitter C."/>
            <person name="Neuhaus K."/>
            <person name="Huegler M."/>
        </authorList>
    </citation>
    <scope>NUCLEOTIDE SEQUENCE</scope>
    <source>
        <strain evidence="9">TZW15</strain>
    </source>
</reference>
<evidence type="ECO:0000256" key="1">
    <source>
        <dbReference type="ARBA" id="ARBA00005230"/>
    </source>
</evidence>
<evidence type="ECO:0000256" key="8">
    <source>
        <dbReference type="ARBA" id="ARBA00033135"/>
    </source>
</evidence>
<accession>A0AAP2F3N4</accession>
<dbReference type="AlphaFoldDB" id="A0AAP2F3N4"/>
<evidence type="ECO:0000256" key="6">
    <source>
        <dbReference type="ARBA" id="ARBA00023163"/>
    </source>
</evidence>
<name>A0AAP2F3N4_LELAM</name>
<dbReference type="Pfam" id="PF01845">
    <property type="entry name" value="CcdB"/>
    <property type="match status" value="1"/>
</dbReference>
<evidence type="ECO:0000256" key="7">
    <source>
        <dbReference type="ARBA" id="ARBA00029628"/>
    </source>
</evidence>
<evidence type="ECO:0000256" key="2">
    <source>
        <dbReference type="ARBA" id="ARBA00015075"/>
    </source>
</evidence>
<dbReference type="InterPro" id="IPR011067">
    <property type="entry name" value="Plasmid_toxin/cell-grow_inhib"/>
</dbReference>
<organism evidence="9 10">
    <name type="scientific">Lelliottia amnigena</name>
    <name type="common">Enterobacter amnigenus</name>
    <dbReference type="NCBI Taxonomy" id="61646"/>
    <lineage>
        <taxon>Bacteria</taxon>
        <taxon>Pseudomonadati</taxon>
        <taxon>Pseudomonadota</taxon>
        <taxon>Gammaproteobacteria</taxon>
        <taxon>Enterobacterales</taxon>
        <taxon>Enterobacteriaceae</taxon>
        <taxon>Lelliottia</taxon>
    </lineage>
</organism>
<comment type="caution">
    <text evidence="9">The sequence shown here is derived from an EMBL/GenBank/DDBJ whole genome shotgun (WGS) entry which is preliminary data.</text>
</comment>
<evidence type="ECO:0000313" key="9">
    <source>
        <dbReference type="EMBL" id="MBL5936855.1"/>
    </source>
</evidence>
<protein>
    <recommendedName>
        <fullName evidence="2">Toxin CcdB</fullName>
    </recommendedName>
    <alternativeName>
        <fullName evidence="8">Cytotoxic protein CcdB</fullName>
    </alternativeName>
    <alternativeName>
        <fullName evidence="7">Protein LetD</fullName>
    </alternativeName>
</protein>
<dbReference type="Proteomes" id="UP000653275">
    <property type="component" value="Unassembled WGS sequence"/>
</dbReference>
<evidence type="ECO:0000256" key="5">
    <source>
        <dbReference type="ARBA" id="ARBA00023015"/>
    </source>
</evidence>
<dbReference type="Gene3D" id="2.30.30.110">
    <property type="match status" value="1"/>
</dbReference>
<keyword evidence="3" id="KW-0678">Repressor</keyword>
<proteinExistence type="inferred from homology"/>
<dbReference type="EMBL" id="JAENMS010000016">
    <property type="protein sequence ID" value="MBL5936855.1"/>
    <property type="molecule type" value="Genomic_DNA"/>
</dbReference>
<dbReference type="SUPFAM" id="SSF50118">
    <property type="entry name" value="Cell growth inhibitor/plasmid maintenance toxic component"/>
    <property type="match status" value="1"/>
</dbReference>
<dbReference type="GO" id="GO:0008657">
    <property type="term" value="F:DNA topoisomerase type II (double strand cut, ATP-hydrolyzing) inhibitor activity"/>
    <property type="evidence" value="ECO:0007669"/>
    <property type="project" value="InterPro"/>
</dbReference>
<sequence>MQFTVYRNANKSTVYPYLLDVQSDIIDDLDKRMMIPLSPVDKFPGKWPDRIMPIVRLTDGNDYFAIVIEMVGVPKRGIGADFCSAMTYRNEIKAAIDFVFDGI</sequence>
<keyword evidence="5" id="KW-0805">Transcription regulation</keyword>
<evidence type="ECO:0000256" key="3">
    <source>
        <dbReference type="ARBA" id="ARBA00022491"/>
    </source>
</evidence>
<comment type="similarity">
    <text evidence="1">Belongs to the CcdB toxin family.</text>
</comment>